<evidence type="ECO:0000256" key="3">
    <source>
        <dbReference type="ARBA" id="ARBA00023163"/>
    </source>
</evidence>
<dbReference type="KEGG" id="rsb:RS694_10445"/>
<proteinExistence type="predicted"/>
<keyword evidence="2" id="KW-0238">DNA-binding</keyword>
<dbReference type="Gene3D" id="1.10.1660.10">
    <property type="match status" value="1"/>
</dbReference>
<dbReference type="Pfam" id="PF09278">
    <property type="entry name" value="MerR-DNA-bind"/>
    <property type="match status" value="1"/>
</dbReference>
<evidence type="ECO:0000313" key="5">
    <source>
        <dbReference type="EMBL" id="APW42910.1"/>
    </source>
</evidence>
<dbReference type="GO" id="GO:0003677">
    <property type="term" value="F:DNA binding"/>
    <property type="evidence" value="ECO:0007669"/>
    <property type="project" value="UniProtKB-KW"/>
</dbReference>
<protein>
    <submittedName>
        <fullName evidence="5">Cd(II)/Pb(II)-responsive transcriptional regulator</fullName>
    </submittedName>
</protein>
<organism evidence="5 6">
    <name type="scientific">Rhodoferax saidenbachensis</name>
    <dbReference type="NCBI Taxonomy" id="1484693"/>
    <lineage>
        <taxon>Bacteria</taxon>
        <taxon>Pseudomonadati</taxon>
        <taxon>Pseudomonadota</taxon>
        <taxon>Betaproteobacteria</taxon>
        <taxon>Burkholderiales</taxon>
        <taxon>Comamonadaceae</taxon>
        <taxon>Rhodoferax</taxon>
    </lineage>
</organism>
<dbReference type="Pfam" id="PF00376">
    <property type="entry name" value="MerR"/>
    <property type="match status" value="1"/>
</dbReference>
<dbReference type="GO" id="GO:0003700">
    <property type="term" value="F:DNA-binding transcription factor activity"/>
    <property type="evidence" value="ECO:0007669"/>
    <property type="project" value="InterPro"/>
</dbReference>
<dbReference type="PANTHER" id="PTHR30204">
    <property type="entry name" value="REDOX-CYCLING DRUG-SENSING TRANSCRIPTIONAL ACTIVATOR SOXR"/>
    <property type="match status" value="1"/>
</dbReference>
<sequence>MKIGELALVAQCTVETVRYYEKAGLLPEPARTPGNFRVYGPEHVERLRFIRNCRALDMSQEEIHTLLDLADQPADGCGAINAVFDQHIAHVDERIRELTHLKKQLGGLRERCVSEQAVDACGIMQGLASMEAEAKIERHTHLG</sequence>
<dbReference type="GO" id="GO:0045893">
    <property type="term" value="P:positive regulation of DNA-templated transcription"/>
    <property type="evidence" value="ECO:0007669"/>
    <property type="project" value="InterPro"/>
</dbReference>
<keyword evidence="3" id="KW-0804">Transcription</keyword>
<gene>
    <name evidence="5" type="ORF">RS694_10445</name>
</gene>
<reference evidence="5 6" key="1">
    <citation type="submission" date="2017-01" db="EMBL/GenBank/DDBJ databases">
        <authorList>
            <person name="Mah S.A."/>
            <person name="Swanson W.J."/>
            <person name="Moy G.W."/>
            <person name="Vacquier V.D."/>
        </authorList>
    </citation>
    <scope>NUCLEOTIDE SEQUENCE [LARGE SCALE GENOMIC DNA]</scope>
    <source>
        <strain evidence="5 6">DSM 22694</strain>
    </source>
</reference>
<keyword evidence="1" id="KW-0805">Transcription regulation</keyword>
<evidence type="ECO:0000259" key="4">
    <source>
        <dbReference type="PROSITE" id="PS50937"/>
    </source>
</evidence>
<dbReference type="InterPro" id="IPR000551">
    <property type="entry name" value="MerR-type_HTH_dom"/>
</dbReference>
<keyword evidence="6" id="KW-1185">Reference proteome</keyword>
<dbReference type="STRING" id="1484693.RS694_10445"/>
<dbReference type="InterPro" id="IPR009061">
    <property type="entry name" value="DNA-bd_dom_put_sf"/>
</dbReference>
<dbReference type="NCBIfam" id="TIGR02047">
    <property type="entry name" value="CadR-PbrR"/>
    <property type="match status" value="1"/>
</dbReference>
<evidence type="ECO:0000313" key="6">
    <source>
        <dbReference type="Proteomes" id="UP000186110"/>
    </source>
</evidence>
<dbReference type="GO" id="GO:0046872">
    <property type="term" value="F:metal ion binding"/>
    <property type="evidence" value="ECO:0007669"/>
    <property type="project" value="InterPro"/>
</dbReference>
<dbReference type="InterPro" id="IPR015358">
    <property type="entry name" value="Tscrpt_reg_MerR_DNA-bd"/>
</dbReference>
<evidence type="ECO:0000256" key="1">
    <source>
        <dbReference type="ARBA" id="ARBA00023015"/>
    </source>
</evidence>
<feature type="domain" description="HTH merR-type" evidence="4">
    <location>
        <begin position="1"/>
        <end position="69"/>
    </location>
</feature>
<dbReference type="PROSITE" id="PS50937">
    <property type="entry name" value="HTH_MERR_2"/>
    <property type="match status" value="1"/>
</dbReference>
<dbReference type="RefSeq" id="WP_076069556.1">
    <property type="nucleotide sequence ID" value="NZ_CP019239.1"/>
</dbReference>
<dbReference type="Proteomes" id="UP000186110">
    <property type="component" value="Chromosome"/>
</dbReference>
<dbReference type="InterPro" id="IPR011791">
    <property type="entry name" value="CadR-PbrR"/>
</dbReference>
<dbReference type="EMBL" id="CP019239">
    <property type="protein sequence ID" value="APW42910.1"/>
    <property type="molecule type" value="Genomic_DNA"/>
</dbReference>
<dbReference type="PANTHER" id="PTHR30204:SF92">
    <property type="entry name" value="HTH-TYPE TRANSCRIPTIONAL REGULATOR ZNTR"/>
    <property type="match status" value="1"/>
</dbReference>
<dbReference type="CDD" id="cd04784">
    <property type="entry name" value="HTH_CadR-PbrR"/>
    <property type="match status" value="1"/>
</dbReference>
<name>A0A1P8KA92_9BURK</name>
<accession>A0A1P8KA92</accession>
<evidence type="ECO:0000256" key="2">
    <source>
        <dbReference type="ARBA" id="ARBA00023125"/>
    </source>
</evidence>
<dbReference type="PRINTS" id="PR00040">
    <property type="entry name" value="HTHMERR"/>
</dbReference>
<dbReference type="AlphaFoldDB" id="A0A1P8KA92"/>
<dbReference type="SUPFAM" id="SSF46955">
    <property type="entry name" value="Putative DNA-binding domain"/>
    <property type="match status" value="1"/>
</dbReference>
<dbReference type="PROSITE" id="PS00552">
    <property type="entry name" value="HTH_MERR_1"/>
    <property type="match status" value="1"/>
</dbReference>
<dbReference type="SMART" id="SM00422">
    <property type="entry name" value="HTH_MERR"/>
    <property type="match status" value="1"/>
</dbReference>
<dbReference type="InterPro" id="IPR047057">
    <property type="entry name" value="MerR_fam"/>
</dbReference>